<dbReference type="Proteomes" id="UP000004913">
    <property type="component" value="Unassembled WGS sequence"/>
</dbReference>
<proteinExistence type="predicted"/>
<keyword evidence="2" id="KW-1185">Reference proteome</keyword>
<sequence>MYNSNIKYLIDPKVDLLIFTPYGIAPITPNIKSICNLRLY</sequence>
<gene>
    <name evidence="1" type="ORF">HMPREF9455_02406</name>
</gene>
<protein>
    <submittedName>
        <fullName evidence="1">Uncharacterized protein</fullName>
    </submittedName>
</protein>
<dbReference type="AlphaFoldDB" id="F5IZ89"/>
<reference evidence="1 2" key="1">
    <citation type="submission" date="2011-04" db="EMBL/GenBank/DDBJ databases">
        <title>The Genome Sequence of Dysgonomonas gadei ATCC BAA-286.</title>
        <authorList>
            <consortium name="The Broad Institute Genome Sequencing Platform"/>
            <person name="Earl A."/>
            <person name="Ward D."/>
            <person name="Feldgarden M."/>
            <person name="Gevers D."/>
            <person name="Pudlo N."/>
            <person name="Martens E."/>
            <person name="Allen-Vercoe E."/>
            <person name="Young S.K."/>
            <person name="Zeng Q."/>
            <person name="Gargeya S."/>
            <person name="Fitzgerald M."/>
            <person name="Haas B."/>
            <person name="Abouelleil A."/>
            <person name="Alvarado L."/>
            <person name="Arachchi H.M."/>
            <person name="Berlin A."/>
            <person name="Brown A."/>
            <person name="Chapman S.B."/>
            <person name="Chen Z."/>
            <person name="Dunbar C."/>
            <person name="Freedman E."/>
            <person name="Gearin G."/>
            <person name="Gellesch M."/>
            <person name="Goldberg J."/>
            <person name="Griggs A."/>
            <person name="Gujja S."/>
            <person name="Heiman D."/>
            <person name="Howarth C."/>
            <person name="Larson L."/>
            <person name="Lui A."/>
            <person name="MacDonald P.J.P."/>
            <person name="Mehta T."/>
            <person name="Montmayeur A."/>
            <person name="Murphy C."/>
            <person name="Neiman D."/>
            <person name="Pearson M."/>
            <person name="Priest M."/>
            <person name="Roberts A."/>
            <person name="Saif S."/>
            <person name="Shea T."/>
            <person name="Shenoy N."/>
            <person name="Sisk P."/>
            <person name="Stolte C."/>
            <person name="Sykes S."/>
            <person name="Yandava C."/>
            <person name="Wortman J."/>
            <person name="Nusbaum C."/>
            <person name="Birren B."/>
        </authorList>
    </citation>
    <scope>NUCLEOTIDE SEQUENCE [LARGE SCALE GENOMIC DNA]</scope>
    <source>
        <strain evidence="1 2">ATCC BAA-286</strain>
    </source>
</reference>
<dbReference type="HOGENOM" id="CLU_3288646_0_0_10"/>
<accession>F5IZ89</accession>
<evidence type="ECO:0000313" key="1">
    <source>
        <dbReference type="EMBL" id="EGK01214.1"/>
    </source>
</evidence>
<organism evidence="1 2">
    <name type="scientific">Dysgonomonas gadei ATCC BAA-286</name>
    <dbReference type="NCBI Taxonomy" id="742766"/>
    <lineage>
        <taxon>Bacteria</taxon>
        <taxon>Pseudomonadati</taxon>
        <taxon>Bacteroidota</taxon>
        <taxon>Bacteroidia</taxon>
        <taxon>Bacteroidales</taxon>
        <taxon>Dysgonomonadaceae</taxon>
        <taxon>Dysgonomonas</taxon>
    </lineage>
</organism>
<comment type="caution">
    <text evidence="1">The sequence shown here is derived from an EMBL/GenBank/DDBJ whole genome shotgun (WGS) entry which is preliminary data.</text>
</comment>
<evidence type="ECO:0000313" key="2">
    <source>
        <dbReference type="Proteomes" id="UP000004913"/>
    </source>
</evidence>
<dbReference type="EMBL" id="ADLV01000029">
    <property type="protein sequence ID" value="EGK01214.1"/>
    <property type="molecule type" value="Genomic_DNA"/>
</dbReference>
<name>F5IZ89_9BACT</name>